<gene>
    <name evidence="2" type="ORF">PENVUL_c012G08578</name>
</gene>
<dbReference type="Proteomes" id="UP000191518">
    <property type="component" value="Unassembled WGS sequence"/>
</dbReference>
<dbReference type="STRING" id="29845.A0A1V6S0W9"/>
<dbReference type="EMBL" id="MDYP01000012">
    <property type="protein sequence ID" value="OQE07677.1"/>
    <property type="molecule type" value="Genomic_DNA"/>
</dbReference>
<accession>A0A1V6S0W9</accession>
<reference evidence="3" key="1">
    <citation type="journal article" date="2017" name="Nat. Microbiol.">
        <title>Global analysis of biosynthetic gene clusters reveals vast potential of secondary metabolite production in Penicillium species.</title>
        <authorList>
            <person name="Nielsen J.C."/>
            <person name="Grijseels S."/>
            <person name="Prigent S."/>
            <person name="Ji B."/>
            <person name="Dainat J."/>
            <person name="Nielsen K.F."/>
            <person name="Frisvad J.C."/>
            <person name="Workman M."/>
            <person name="Nielsen J."/>
        </authorList>
    </citation>
    <scope>NUCLEOTIDE SEQUENCE [LARGE SCALE GENOMIC DNA]</scope>
    <source>
        <strain evidence="3">IBT 29486</strain>
    </source>
</reference>
<keyword evidence="3" id="KW-1185">Reference proteome</keyword>
<evidence type="ECO:0000256" key="1">
    <source>
        <dbReference type="SAM" id="MobiDB-lite"/>
    </source>
</evidence>
<evidence type="ECO:0000313" key="2">
    <source>
        <dbReference type="EMBL" id="OQE07677.1"/>
    </source>
</evidence>
<dbReference type="AlphaFoldDB" id="A0A1V6S0W9"/>
<protein>
    <recommendedName>
        <fullName evidence="4">Fungal-type protein kinase domain-containing protein</fullName>
    </recommendedName>
</protein>
<evidence type="ECO:0008006" key="4">
    <source>
        <dbReference type="Google" id="ProtNLM"/>
    </source>
</evidence>
<sequence length="328" mass="36746">MEPAVVQLARPLTSLARNGGTQHASIHNDRVALTYMQHWSSFLQETRTFFLSVHITHQVPIKDESEIYVVGSELGLSGRFVRNLCDPVMQALMPLDQMSSVRFADIQALTPSGRTVPDVTFGLVNPSFPRSTTGLYMVGEFETPWTVDVDEMRINCPNPAPRLETLIGQVVGQMRMARVRYAFLTTYDFTVFVKRANDFSFLLSEPFGYDSQSPPLREMFVGFCLMAMADPKYSESHPDIETRLRGAPAPRVSHRVNNHHPRELPPLSTPRPITSTSVVVECGADMPVVADCVQQVSLSDSPDKAVWLADIRGTRRVLKCWSFEVDSL</sequence>
<organism evidence="2 3">
    <name type="scientific">Penicillium vulpinum</name>
    <dbReference type="NCBI Taxonomy" id="29845"/>
    <lineage>
        <taxon>Eukaryota</taxon>
        <taxon>Fungi</taxon>
        <taxon>Dikarya</taxon>
        <taxon>Ascomycota</taxon>
        <taxon>Pezizomycotina</taxon>
        <taxon>Eurotiomycetes</taxon>
        <taxon>Eurotiomycetidae</taxon>
        <taxon>Eurotiales</taxon>
        <taxon>Aspergillaceae</taxon>
        <taxon>Penicillium</taxon>
    </lineage>
</organism>
<comment type="caution">
    <text evidence="2">The sequence shown here is derived from an EMBL/GenBank/DDBJ whole genome shotgun (WGS) entry which is preliminary data.</text>
</comment>
<feature type="region of interest" description="Disordered" evidence="1">
    <location>
        <begin position="251"/>
        <end position="270"/>
    </location>
</feature>
<proteinExistence type="predicted"/>
<name>A0A1V6S0W9_9EURO</name>
<evidence type="ECO:0000313" key="3">
    <source>
        <dbReference type="Proteomes" id="UP000191518"/>
    </source>
</evidence>